<organism evidence="9 10">
    <name type="scientific">Spirulina subsalsa FACHB-351</name>
    <dbReference type="NCBI Taxonomy" id="234711"/>
    <lineage>
        <taxon>Bacteria</taxon>
        <taxon>Bacillati</taxon>
        <taxon>Cyanobacteriota</taxon>
        <taxon>Cyanophyceae</taxon>
        <taxon>Spirulinales</taxon>
        <taxon>Spirulinaceae</taxon>
        <taxon>Spirulina</taxon>
    </lineage>
</organism>
<dbReference type="GO" id="GO:0003678">
    <property type="term" value="F:DNA helicase activity"/>
    <property type="evidence" value="ECO:0007669"/>
    <property type="project" value="UniProtKB-EC"/>
</dbReference>
<evidence type="ECO:0000256" key="4">
    <source>
        <dbReference type="ARBA" id="ARBA00023172"/>
    </source>
</evidence>
<name>A0ABT3LA45_9CYAN</name>
<dbReference type="GO" id="GO:0016787">
    <property type="term" value="F:hydrolase activity"/>
    <property type="evidence" value="ECO:0007669"/>
    <property type="project" value="UniProtKB-KW"/>
</dbReference>
<dbReference type="InterPro" id="IPR000085">
    <property type="entry name" value="RuvA"/>
</dbReference>
<evidence type="ECO:0000256" key="3">
    <source>
        <dbReference type="ARBA" id="ARBA00023125"/>
    </source>
</evidence>
<reference evidence="9 10" key="1">
    <citation type="submission" date="2021-08" db="EMBL/GenBank/DDBJ databases">
        <title>Draft genome sequence of Spirulina subsalsa with high tolerance to salinity and hype-accumulation of phycocyanin.</title>
        <authorList>
            <person name="Pei H."/>
            <person name="Jiang L."/>
        </authorList>
    </citation>
    <scope>NUCLEOTIDE SEQUENCE [LARGE SCALE GENOMIC DNA]</scope>
    <source>
        <strain evidence="9 10">FACHB-351</strain>
    </source>
</reference>
<feature type="domain" description="DNA helicase Holliday junction RuvA type" evidence="7">
    <location>
        <begin position="1"/>
        <end position="68"/>
    </location>
</feature>
<evidence type="ECO:0000256" key="6">
    <source>
        <dbReference type="HAMAP-Rule" id="MF_00031"/>
    </source>
</evidence>
<dbReference type="Proteomes" id="UP001526426">
    <property type="component" value="Unassembled WGS sequence"/>
</dbReference>
<keyword evidence="2 6" id="KW-0227">DNA damage</keyword>
<dbReference type="InterPro" id="IPR013849">
    <property type="entry name" value="DNA_helicase_Holl-junc_RuvA_I"/>
</dbReference>
<dbReference type="Pfam" id="PF01330">
    <property type="entry name" value="RuvA_N"/>
    <property type="match status" value="1"/>
</dbReference>
<keyword evidence="3 6" id="KW-0238">DNA-binding</keyword>
<comment type="subcellular location">
    <subcellularLocation>
        <location evidence="6">Cytoplasm</location>
    </subcellularLocation>
</comment>
<dbReference type="Gene3D" id="2.40.50.140">
    <property type="entry name" value="Nucleic acid-binding proteins"/>
    <property type="match status" value="1"/>
</dbReference>
<dbReference type="InterPro" id="IPR012340">
    <property type="entry name" value="NA-bd_OB-fold"/>
</dbReference>
<dbReference type="InterPro" id="IPR011114">
    <property type="entry name" value="RuvA_C"/>
</dbReference>
<evidence type="ECO:0000256" key="5">
    <source>
        <dbReference type="ARBA" id="ARBA00023204"/>
    </source>
</evidence>
<comment type="similarity">
    <text evidence="6">Belongs to the RuvA family.</text>
</comment>
<keyword evidence="4 6" id="KW-0233">DNA recombination</keyword>
<dbReference type="HAMAP" id="MF_00031">
    <property type="entry name" value="DNA_HJ_migration_RuvA"/>
    <property type="match status" value="1"/>
</dbReference>
<evidence type="ECO:0000313" key="10">
    <source>
        <dbReference type="Proteomes" id="UP001526426"/>
    </source>
</evidence>
<comment type="subunit">
    <text evidence="6">Homotetramer. Forms an RuvA(8)-RuvB(12)-Holliday junction (HJ) complex. HJ DNA is sandwiched between 2 RuvA tetramers; dsDNA enters through RuvA and exits via RuvB. An RuvB hexamer assembles on each DNA strand where it exits the tetramer. Each RuvB hexamer is contacted by two RuvA subunits (via domain III) on 2 adjacent RuvB subunits; this complex drives branch migration. In the full resolvosome a probable DNA-RuvA(4)-RuvB(12)-RuvC(2) complex forms which resolves the HJ.</text>
</comment>
<sequence>MLAYLKGKAIAIVKSLNGRVLLWLEVQGVGYEIQIPSRWGRHITLETGEEMQVFTHQQVREDAFILYGFESVAERDLFRHLISVSGIGSQLAIALIDTLGIADLVQAIVAGNINTLSKTPGVGKKTAERISLELRTKLAQWREKSGVVLSGNSPLPSPEIQADVEMTLLALGYDNDEIEQAFSVLSGDAQLMKNPAPEEWIRSAIAWLSQ</sequence>
<feature type="region of interest" description="Domain III" evidence="6">
    <location>
        <begin position="158"/>
        <end position="210"/>
    </location>
</feature>
<evidence type="ECO:0000259" key="8">
    <source>
        <dbReference type="Pfam" id="PF07499"/>
    </source>
</evidence>
<comment type="function">
    <text evidence="6">The RuvA-RuvB-RuvC complex processes Holliday junction (HJ) DNA during genetic recombination and DNA repair, while the RuvA-RuvB complex plays an important role in the rescue of blocked DNA replication forks via replication fork reversal (RFR). RuvA specifically binds to HJ cruciform DNA, conferring on it an open structure. The RuvB hexamer acts as an ATP-dependent pump, pulling dsDNA into and through the RuvAB complex. HJ branch migration allows RuvC to scan DNA until it finds its consensus sequence, where it cleaves and resolves the cruciform DNA.</text>
</comment>
<dbReference type="SUPFAM" id="SSF50249">
    <property type="entry name" value="Nucleic acid-binding proteins"/>
    <property type="match status" value="1"/>
</dbReference>
<keyword evidence="10" id="KW-1185">Reference proteome</keyword>
<proteinExistence type="inferred from homology"/>
<dbReference type="RefSeq" id="WP_265266277.1">
    <property type="nucleotide sequence ID" value="NZ_JAIHOM010000130.1"/>
</dbReference>
<keyword evidence="5 6" id="KW-0234">DNA repair</keyword>
<keyword evidence="1 6" id="KW-0963">Cytoplasm</keyword>
<keyword evidence="9" id="KW-0378">Hydrolase</keyword>
<accession>A0ABT3LA45</accession>
<dbReference type="Gene3D" id="1.10.150.20">
    <property type="entry name" value="5' to 3' exonuclease, C-terminal subdomain"/>
    <property type="match status" value="1"/>
</dbReference>
<dbReference type="InterPro" id="IPR010994">
    <property type="entry name" value="RuvA_2-like"/>
</dbReference>
<dbReference type="CDD" id="cd14332">
    <property type="entry name" value="UBA_RuvA_C"/>
    <property type="match status" value="1"/>
</dbReference>
<evidence type="ECO:0000256" key="2">
    <source>
        <dbReference type="ARBA" id="ARBA00022763"/>
    </source>
</evidence>
<comment type="domain">
    <text evidence="6">Has three domains with a flexible linker between the domains II and III and assumes an 'L' shape. Domain III is highly mobile and contacts RuvB.</text>
</comment>
<dbReference type="Pfam" id="PF14520">
    <property type="entry name" value="HHH_5"/>
    <property type="match status" value="1"/>
</dbReference>
<protein>
    <recommendedName>
        <fullName evidence="6">Holliday junction branch migration complex subunit RuvA</fullName>
    </recommendedName>
</protein>
<comment type="caution">
    <text evidence="9">The sequence shown here is derived from an EMBL/GenBank/DDBJ whole genome shotgun (WGS) entry which is preliminary data.</text>
</comment>
<feature type="domain" description="Holliday junction DNA helicase RuvA C-terminal" evidence="8">
    <location>
        <begin position="161"/>
        <end position="209"/>
    </location>
</feature>
<dbReference type="NCBIfam" id="TIGR00084">
    <property type="entry name" value="ruvA"/>
    <property type="match status" value="1"/>
</dbReference>
<evidence type="ECO:0000313" key="9">
    <source>
        <dbReference type="EMBL" id="MCW6038370.1"/>
    </source>
</evidence>
<dbReference type="EMBL" id="JAIHOM010000130">
    <property type="protein sequence ID" value="MCW6038370.1"/>
    <property type="molecule type" value="Genomic_DNA"/>
</dbReference>
<evidence type="ECO:0000256" key="1">
    <source>
        <dbReference type="ARBA" id="ARBA00022490"/>
    </source>
</evidence>
<dbReference type="Pfam" id="PF07499">
    <property type="entry name" value="RuvA_C"/>
    <property type="match status" value="1"/>
</dbReference>
<comment type="caution">
    <text evidence="6">Lacks conserved residue(s) required for the propagation of feature annotation.</text>
</comment>
<gene>
    <name evidence="6 9" type="primary">ruvA</name>
    <name evidence="9" type="ORF">K4A83_19130</name>
</gene>
<evidence type="ECO:0000259" key="7">
    <source>
        <dbReference type="Pfam" id="PF01330"/>
    </source>
</evidence>
<dbReference type="SUPFAM" id="SSF47781">
    <property type="entry name" value="RuvA domain 2-like"/>
    <property type="match status" value="1"/>
</dbReference>